<dbReference type="EMBL" id="CAUYUJ010016496">
    <property type="protein sequence ID" value="CAK0865900.1"/>
    <property type="molecule type" value="Genomic_DNA"/>
</dbReference>
<protein>
    <submittedName>
        <fullName evidence="1">Uncharacterized protein</fullName>
    </submittedName>
</protein>
<reference evidence="1" key="1">
    <citation type="submission" date="2023-10" db="EMBL/GenBank/DDBJ databases">
        <authorList>
            <person name="Chen Y."/>
            <person name="Shah S."/>
            <person name="Dougan E. K."/>
            <person name="Thang M."/>
            <person name="Chan C."/>
        </authorList>
    </citation>
    <scope>NUCLEOTIDE SEQUENCE [LARGE SCALE GENOMIC DNA]</scope>
</reference>
<accession>A0ABN9V099</accession>
<gene>
    <name evidence="1" type="ORF">PCOR1329_LOCUS53304</name>
</gene>
<feature type="non-terminal residue" evidence="1">
    <location>
        <position position="1"/>
    </location>
</feature>
<feature type="non-terminal residue" evidence="1">
    <location>
        <position position="217"/>
    </location>
</feature>
<evidence type="ECO:0000313" key="1">
    <source>
        <dbReference type="EMBL" id="CAK0865900.1"/>
    </source>
</evidence>
<name>A0ABN9V099_9DINO</name>
<comment type="caution">
    <text evidence="1">The sequence shown here is derived from an EMBL/GenBank/DDBJ whole genome shotgun (WGS) entry which is preliminary data.</text>
</comment>
<dbReference type="Proteomes" id="UP001189429">
    <property type="component" value="Unassembled WGS sequence"/>
</dbReference>
<sequence>SMSNPRVRDIANVHKAINMAKDDSEFEVTFTSAPDWDNAIAFGCGDSLADPLLGDELALVHICATIKRVRRGSLPAERNGFVTAAESAEFAKHVFAEILGAKFDPFVDSKEIAALADAGGLSSSFEKDGGQLKDKRVRILMARIREFMGHARVGADDRDRVDWQFSARWIDAKLMLFDAPLTKTESERGDPLERMAKSSWCLAPTDGMLGRKKAIGE</sequence>
<keyword evidence="2" id="KW-1185">Reference proteome</keyword>
<organism evidence="1 2">
    <name type="scientific">Prorocentrum cordatum</name>
    <dbReference type="NCBI Taxonomy" id="2364126"/>
    <lineage>
        <taxon>Eukaryota</taxon>
        <taxon>Sar</taxon>
        <taxon>Alveolata</taxon>
        <taxon>Dinophyceae</taxon>
        <taxon>Prorocentrales</taxon>
        <taxon>Prorocentraceae</taxon>
        <taxon>Prorocentrum</taxon>
    </lineage>
</organism>
<evidence type="ECO:0000313" key="2">
    <source>
        <dbReference type="Proteomes" id="UP001189429"/>
    </source>
</evidence>
<proteinExistence type="predicted"/>